<feature type="transmembrane region" description="Helical" evidence="7">
    <location>
        <begin position="32"/>
        <end position="52"/>
    </location>
</feature>
<dbReference type="PROSITE" id="PS50928">
    <property type="entry name" value="ABC_TM1"/>
    <property type="match status" value="1"/>
</dbReference>
<dbReference type="InterPro" id="IPR051393">
    <property type="entry name" value="ABC_transporter_permease"/>
</dbReference>
<protein>
    <submittedName>
        <fullName evidence="9">Sugar ABC transporter permease</fullName>
    </submittedName>
</protein>
<dbReference type="Pfam" id="PF00528">
    <property type="entry name" value="BPD_transp_1"/>
    <property type="match status" value="1"/>
</dbReference>
<keyword evidence="5 7" id="KW-1133">Transmembrane helix</keyword>
<dbReference type="Gene3D" id="1.10.3720.10">
    <property type="entry name" value="MetI-like"/>
    <property type="match status" value="1"/>
</dbReference>
<sequence>MTSSTLPLRERTPRRIAFSQKLGRWDIKFSPYLYISPFFLLFALVGLFPLLYTGWVSLHRWDLIAGQGPMVWFDNFTWVLQQRQFWIALRNTLSIFLLSAVPQIVFALLIAAVLDTNLRGRTFWRMSVLLPYIVMPVAVALIFSNMFGDRYGLVNTTLGHLGIPAIQWHSDPFASQFAIATMVNFRWTGYNALILLAGMQAIPRDLYESAAIDGAGRVRRFFSITIPQLRPTLIFVIITATIGGLQIFDEPRLFDQNGTGGANQQWMTLTLYLYNLGWGQLDFGRAAAVAWLLFLIIVVIGLINLAITRRISSNGGVQR</sequence>
<comment type="similarity">
    <text evidence="7">Belongs to the binding-protein-dependent transport system permease family.</text>
</comment>
<comment type="caution">
    <text evidence="9">The sequence shown here is derived from an EMBL/GenBank/DDBJ whole genome shotgun (WGS) entry which is preliminary data.</text>
</comment>
<evidence type="ECO:0000256" key="6">
    <source>
        <dbReference type="ARBA" id="ARBA00023136"/>
    </source>
</evidence>
<feature type="transmembrane region" description="Helical" evidence="7">
    <location>
        <begin position="126"/>
        <end position="143"/>
    </location>
</feature>
<dbReference type="SUPFAM" id="SSF161098">
    <property type="entry name" value="MetI-like"/>
    <property type="match status" value="1"/>
</dbReference>
<dbReference type="InterPro" id="IPR035906">
    <property type="entry name" value="MetI-like_sf"/>
</dbReference>
<evidence type="ECO:0000256" key="5">
    <source>
        <dbReference type="ARBA" id="ARBA00022989"/>
    </source>
</evidence>
<evidence type="ECO:0000256" key="3">
    <source>
        <dbReference type="ARBA" id="ARBA00022475"/>
    </source>
</evidence>
<reference evidence="9 10" key="1">
    <citation type="journal article" date="2014" name="Int. J. Syst. Evol. Microbiol.">
        <title>Description of Galbitalea soli gen. nov., sp. nov., and Frondihabitans sucicola sp. nov.</title>
        <authorList>
            <person name="Kim S.J."/>
            <person name="Lim J.M."/>
            <person name="Ahn J.H."/>
            <person name="Weon H.Y."/>
            <person name="Hamada M."/>
            <person name="Suzuki K."/>
            <person name="Ahn T.Y."/>
            <person name="Kwon S.W."/>
        </authorList>
    </citation>
    <scope>NUCLEOTIDE SEQUENCE [LARGE SCALE GENOMIC DNA]</scope>
    <source>
        <strain evidence="9 10">NBRC 108727</strain>
    </source>
</reference>
<keyword evidence="2 7" id="KW-0813">Transport</keyword>
<feature type="transmembrane region" description="Helical" evidence="7">
    <location>
        <begin position="286"/>
        <end position="307"/>
    </location>
</feature>
<evidence type="ECO:0000256" key="2">
    <source>
        <dbReference type="ARBA" id="ARBA00022448"/>
    </source>
</evidence>
<name>A0A7C9PQ78_9MICO</name>
<dbReference type="Proteomes" id="UP000479756">
    <property type="component" value="Unassembled WGS sequence"/>
</dbReference>
<comment type="subcellular location">
    <subcellularLocation>
        <location evidence="1 7">Cell membrane</location>
        <topology evidence="1 7">Multi-pass membrane protein</topology>
    </subcellularLocation>
</comment>
<keyword evidence="10" id="KW-1185">Reference proteome</keyword>
<keyword evidence="4 7" id="KW-0812">Transmembrane</keyword>
<dbReference type="AlphaFoldDB" id="A0A7C9PQ78"/>
<keyword evidence="3" id="KW-1003">Cell membrane</keyword>
<dbReference type="EMBL" id="JAAGWZ010000005">
    <property type="protein sequence ID" value="NEM92531.1"/>
    <property type="molecule type" value="Genomic_DNA"/>
</dbReference>
<feature type="transmembrane region" description="Helical" evidence="7">
    <location>
        <begin position="93"/>
        <end position="114"/>
    </location>
</feature>
<feature type="transmembrane region" description="Helical" evidence="7">
    <location>
        <begin position="229"/>
        <end position="248"/>
    </location>
</feature>
<evidence type="ECO:0000256" key="4">
    <source>
        <dbReference type="ARBA" id="ARBA00022692"/>
    </source>
</evidence>
<dbReference type="InterPro" id="IPR000515">
    <property type="entry name" value="MetI-like"/>
</dbReference>
<dbReference type="PANTHER" id="PTHR30193">
    <property type="entry name" value="ABC TRANSPORTER PERMEASE PROTEIN"/>
    <property type="match status" value="1"/>
</dbReference>
<dbReference type="GO" id="GO:0005886">
    <property type="term" value="C:plasma membrane"/>
    <property type="evidence" value="ECO:0007669"/>
    <property type="project" value="UniProtKB-SubCell"/>
</dbReference>
<feature type="domain" description="ABC transmembrane type-1" evidence="8">
    <location>
        <begin position="89"/>
        <end position="304"/>
    </location>
</feature>
<keyword evidence="6 7" id="KW-0472">Membrane</keyword>
<dbReference type="PANTHER" id="PTHR30193:SF37">
    <property type="entry name" value="INNER MEMBRANE ABC TRANSPORTER PERMEASE PROTEIN YCJO"/>
    <property type="match status" value="1"/>
</dbReference>
<dbReference type="GO" id="GO:0055085">
    <property type="term" value="P:transmembrane transport"/>
    <property type="evidence" value="ECO:0007669"/>
    <property type="project" value="InterPro"/>
</dbReference>
<evidence type="ECO:0000313" key="10">
    <source>
        <dbReference type="Proteomes" id="UP000479756"/>
    </source>
</evidence>
<dbReference type="RefSeq" id="WP_163474582.1">
    <property type="nucleotide sequence ID" value="NZ_JAAGWZ010000005.1"/>
</dbReference>
<evidence type="ECO:0000256" key="7">
    <source>
        <dbReference type="RuleBase" id="RU363032"/>
    </source>
</evidence>
<evidence type="ECO:0000313" key="9">
    <source>
        <dbReference type="EMBL" id="NEM92531.1"/>
    </source>
</evidence>
<dbReference type="CDD" id="cd06261">
    <property type="entry name" value="TM_PBP2"/>
    <property type="match status" value="1"/>
</dbReference>
<proteinExistence type="inferred from homology"/>
<accession>A0A7C9PQ78</accession>
<evidence type="ECO:0000259" key="8">
    <source>
        <dbReference type="PROSITE" id="PS50928"/>
    </source>
</evidence>
<organism evidence="9 10">
    <name type="scientific">Galbitalea soli</name>
    <dbReference type="NCBI Taxonomy" id="1268042"/>
    <lineage>
        <taxon>Bacteria</taxon>
        <taxon>Bacillati</taxon>
        <taxon>Actinomycetota</taxon>
        <taxon>Actinomycetes</taxon>
        <taxon>Micrococcales</taxon>
        <taxon>Microbacteriaceae</taxon>
        <taxon>Galbitalea</taxon>
    </lineage>
</organism>
<gene>
    <name evidence="9" type="ORF">G3T37_14350</name>
</gene>
<evidence type="ECO:0000256" key="1">
    <source>
        <dbReference type="ARBA" id="ARBA00004651"/>
    </source>
</evidence>